<keyword evidence="2" id="KW-1185">Reference proteome</keyword>
<evidence type="ECO:0000313" key="2">
    <source>
        <dbReference type="Proteomes" id="UP000814140"/>
    </source>
</evidence>
<comment type="caution">
    <text evidence="1">The sequence shown here is derived from an EMBL/GenBank/DDBJ whole genome shotgun (WGS) entry which is preliminary data.</text>
</comment>
<dbReference type="Proteomes" id="UP000814140">
    <property type="component" value="Unassembled WGS sequence"/>
</dbReference>
<organism evidence="1 2">
    <name type="scientific">Artomyces pyxidatus</name>
    <dbReference type="NCBI Taxonomy" id="48021"/>
    <lineage>
        <taxon>Eukaryota</taxon>
        <taxon>Fungi</taxon>
        <taxon>Dikarya</taxon>
        <taxon>Basidiomycota</taxon>
        <taxon>Agaricomycotina</taxon>
        <taxon>Agaricomycetes</taxon>
        <taxon>Russulales</taxon>
        <taxon>Auriscalpiaceae</taxon>
        <taxon>Artomyces</taxon>
    </lineage>
</organism>
<sequence>MPNKVIEGLVKQSKSVFRVSKVNADLLRRLVKWDLASSADLDTVARLISDWRADVSFPSPTPASRGGARKRARNNTHGDATPRPQLPIIQPVFSPAPPEPPRTVPSQAHAPPFPANSSTPHFASHSPGTAGTRASQHVRVASAGIVERSRTDHDFFNTPSGPPHAQVQSMYAGGVHQPVLTSQQPYTHFGTPSVYMTPMPRSYHTMPPASVQYYTPPPMPGLNYQQYFSQPSHPGFHVTVPTSSNHDLLRLHTTTPQQPPSTPLPYVHPSQQHYPYR</sequence>
<protein>
    <submittedName>
        <fullName evidence="1">Uncharacterized protein</fullName>
    </submittedName>
</protein>
<reference evidence="1" key="1">
    <citation type="submission" date="2021-03" db="EMBL/GenBank/DDBJ databases">
        <authorList>
            <consortium name="DOE Joint Genome Institute"/>
            <person name="Ahrendt S."/>
            <person name="Looney B.P."/>
            <person name="Miyauchi S."/>
            <person name="Morin E."/>
            <person name="Drula E."/>
            <person name="Courty P.E."/>
            <person name="Chicoki N."/>
            <person name="Fauchery L."/>
            <person name="Kohler A."/>
            <person name="Kuo A."/>
            <person name="Labutti K."/>
            <person name="Pangilinan J."/>
            <person name="Lipzen A."/>
            <person name="Riley R."/>
            <person name="Andreopoulos W."/>
            <person name="He G."/>
            <person name="Johnson J."/>
            <person name="Barry K.W."/>
            <person name="Grigoriev I.V."/>
            <person name="Nagy L."/>
            <person name="Hibbett D."/>
            <person name="Henrissat B."/>
            <person name="Matheny P.B."/>
            <person name="Labbe J."/>
            <person name="Martin F."/>
        </authorList>
    </citation>
    <scope>NUCLEOTIDE SEQUENCE</scope>
    <source>
        <strain evidence="1">HHB10654</strain>
    </source>
</reference>
<name>A0ACB8SYU5_9AGAM</name>
<proteinExistence type="predicted"/>
<gene>
    <name evidence="1" type="ORF">BV25DRAFT_1826983</name>
</gene>
<reference evidence="1" key="2">
    <citation type="journal article" date="2022" name="New Phytol.">
        <title>Evolutionary transition to the ectomycorrhizal habit in the genomes of a hyperdiverse lineage of mushroom-forming fungi.</title>
        <authorList>
            <person name="Looney B."/>
            <person name="Miyauchi S."/>
            <person name="Morin E."/>
            <person name="Drula E."/>
            <person name="Courty P.E."/>
            <person name="Kohler A."/>
            <person name="Kuo A."/>
            <person name="LaButti K."/>
            <person name="Pangilinan J."/>
            <person name="Lipzen A."/>
            <person name="Riley R."/>
            <person name="Andreopoulos W."/>
            <person name="He G."/>
            <person name="Johnson J."/>
            <person name="Nolan M."/>
            <person name="Tritt A."/>
            <person name="Barry K.W."/>
            <person name="Grigoriev I.V."/>
            <person name="Nagy L.G."/>
            <person name="Hibbett D."/>
            <person name="Henrissat B."/>
            <person name="Matheny P.B."/>
            <person name="Labbe J."/>
            <person name="Martin F.M."/>
        </authorList>
    </citation>
    <scope>NUCLEOTIDE SEQUENCE</scope>
    <source>
        <strain evidence="1">HHB10654</strain>
    </source>
</reference>
<accession>A0ACB8SYU5</accession>
<dbReference type="EMBL" id="MU277214">
    <property type="protein sequence ID" value="KAI0061125.1"/>
    <property type="molecule type" value="Genomic_DNA"/>
</dbReference>
<evidence type="ECO:0000313" key="1">
    <source>
        <dbReference type="EMBL" id="KAI0061125.1"/>
    </source>
</evidence>